<dbReference type="SUPFAM" id="SSF49452">
    <property type="entry name" value="Starch-binding domain-like"/>
    <property type="match status" value="1"/>
</dbReference>
<dbReference type="InterPro" id="IPR051048">
    <property type="entry name" value="Peptidase_S8/S53_subtilisin"/>
</dbReference>
<accession>X0SQ37</accession>
<evidence type="ECO:0000256" key="2">
    <source>
        <dbReference type="ARBA" id="ARBA00011073"/>
    </source>
</evidence>
<comment type="subcellular location">
    <subcellularLocation>
        <location evidence="1">Secreted</location>
    </subcellularLocation>
</comment>
<evidence type="ECO:0000256" key="1">
    <source>
        <dbReference type="ARBA" id="ARBA00004613"/>
    </source>
</evidence>
<dbReference type="InterPro" id="IPR000209">
    <property type="entry name" value="Peptidase_S8/S53_dom"/>
</dbReference>
<comment type="similarity">
    <text evidence="2">Belongs to the peptidase S8 family.</text>
</comment>
<dbReference type="InterPro" id="IPR036852">
    <property type="entry name" value="Peptidase_S8/S53_dom_sf"/>
</dbReference>
<keyword evidence="3" id="KW-0964">Secreted</keyword>
<dbReference type="Pfam" id="PF13620">
    <property type="entry name" value="CarboxypepD_reg"/>
    <property type="match status" value="1"/>
</dbReference>
<feature type="domain" description="Peptidase S8/S53" evidence="7">
    <location>
        <begin position="140"/>
        <end position="347"/>
    </location>
</feature>
<evidence type="ECO:0000256" key="5">
    <source>
        <dbReference type="ARBA" id="ARBA00022801"/>
    </source>
</evidence>
<dbReference type="GO" id="GO:0005576">
    <property type="term" value="C:extracellular region"/>
    <property type="evidence" value="ECO:0007669"/>
    <property type="project" value="UniProtKB-SubCell"/>
</dbReference>
<dbReference type="GO" id="GO:0006508">
    <property type="term" value="P:proteolysis"/>
    <property type="evidence" value="ECO:0007669"/>
    <property type="project" value="UniProtKB-KW"/>
</dbReference>
<dbReference type="GO" id="GO:0004252">
    <property type="term" value="F:serine-type endopeptidase activity"/>
    <property type="evidence" value="ECO:0007669"/>
    <property type="project" value="InterPro"/>
</dbReference>
<dbReference type="PANTHER" id="PTHR43399:SF4">
    <property type="entry name" value="CELL WALL-ASSOCIATED PROTEASE"/>
    <property type="match status" value="1"/>
</dbReference>
<evidence type="ECO:0000313" key="9">
    <source>
        <dbReference type="EMBL" id="GAF77256.1"/>
    </source>
</evidence>
<dbReference type="PROSITE" id="PS51892">
    <property type="entry name" value="SUBTILASE"/>
    <property type="match status" value="1"/>
</dbReference>
<evidence type="ECO:0000256" key="3">
    <source>
        <dbReference type="ARBA" id="ARBA00022525"/>
    </source>
</evidence>
<dbReference type="CDD" id="cd07484">
    <property type="entry name" value="Peptidases_S8_Thermitase_like"/>
    <property type="match status" value="1"/>
</dbReference>
<sequence length="462" mass="47498">MKQTVIALAVAILLISSFPAIVFAAPPDNPAPVSDFSSQQILVKFKPGTSLPAVAEIHRQLGGQVKETIPGIGVQVVTVPKGQVVAKVKAYSSNAKVAYAEPDFVAEALGSPDDPWFGSQWGMVKVQAPQAWEVTTGSTSINIAILDTGVDLDHPDLANKIVSSISFSTATADDVHGHGTHVAGIAAAMTNNGVGVAGLGYTATIMNVKVLGDTGAGAYSWIVSGIMWAVDNGAEVINMSLGGSSPSSILEDAINYAWSKGVIVVAAAGNYGNTAPLYPAYYTNCIAVAATDSLDRLAGWSNYGDWVDVAAPGVGIYATLKNNGYGYKSGTSMAAPHVAGLAALVFTTLSDTNGDDKLNDEVRSRIEVNCDDIGLSGIGYGRINAARAVDSVPVPPGAITGQVTDAEDGSAISGAQVSDGIRTAVTDAAGMYTIEDVPPGNYQVVANREGYETSSLTVNVIS</sequence>
<evidence type="ECO:0000256" key="6">
    <source>
        <dbReference type="ARBA" id="ARBA00022825"/>
    </source>
</evidence>
<protein>
    <submittedName>
        <fullName evidence="9">Uncharacterized protein</fullName>
    </submittedName>
</protein>
<keyword evidence="5" id="KW-0378">Hydrolase</keyword>
<keyword evidence="4" id="KW-0645">Protease</keyword>
<dbReference type="PROSITE" id="PS00137">
    <property type="entry name" value="SUBTILASE_HIS"/>
    <property type="match status" value="1"/>
</dbReference>
<dbReference type="InterPro" id="IPR013784">
    <property type="entry name" value="Carb-bd-like_fold"/>
</dbReference>
<evidence type="ECO:0000259" key="7">
    <source>
        <dbReference type="Pfam" id="PF00082"/>
    </source>
</evidence>
<dbReference type="InterPro" id="IPR015500">
    <property type="entry name" value="Peptidase_S8_subtilisin-rel"/>
</dbReference>
<organism evidence="9">
    <name type="scientific">marine sediment metagenome</name>
    <dbReference type="NCBI Taxonomy" id="412755"/>
    <lineage>
        <taxon>unclassified sequences</taxon>
        <taxon>metagenomes</taxon>
        <taxon>ecological metagenomes</taxon>
    </lineage>
</organism>
<dbReference type="PROSITE" id="PS00138">
    <property type="entry name" value="SUBTILASE_SER"/>
    <property type="match status" value="1"/>
</dbReference>
<dbReference type="Gene3D" id="3.40.50.200">
    <property type="entry name" value="Peptidase S8/S53 domain"/>
    <property type="match status" value="1"/>
</dbReference>
<dbReference type="InterPro" id="IPR023828">
    <property type="entry name" value="Peptidase_S8_Ser-AS"/>
</dbReference>
<dbReference type="SUPFAM" id="SSF52743">
    <property type="entry name" value="Subtilisin-like"/>
    <property type="match status" value="1"/>
</dbReference>
<reference evidence="9" key="1">
    <citation type="journal article" date="2014" name="Front. Microbiol.">
        <title>High frequency of phylogenetically diverse reductive dehalogenase-homologous genes in deep subseafloor sedimentary metagenomes.</title>
        <authorList>
            <person name="Kawai M."/>
            <person name="Futagami T."/>
            <person name="Toyoda A."/>
            <person name="Takaki Y."/>
            <person name="Nishi S."/>
            <person name="Hori S."/>
            <person name="Arai W."/>
            <person name="Tsubouchi T."/>
            <person name="Morono Y."/>
            <person name="Uchiyama I."/>
            <person name="Ito T."/>
            <person name="Fujiyama A."/>
            <person name="Inagaki F."/>
            <person name="Takami H."/>
        </authorList>
    </citation>
    <scope>NUCLEOTIDE SEQUENCE</scope>
    <source>
        <strain evidence="9">Expedition CK06-06</strain>
    </source>
</reference>
<dbReference type="AlphaFoldDB" id="X0SQ37"/>
<dbReference type="InterPro" id="IPR054399">
    <property type="entry name" value="Fervidolysin-like_N_prodom"/>
</dbReference>
<keyword evidence="6" id="KW-0720">Serine protease</keyword>
<dbReference type="GO" id="GO:0030246">
    <property type="term" value="F:carbohydrate binding"/>
    <property type="evidence" value="ECO:0007669"/>
    <property type="project" value="InterPro"/>
</dbReference>
<feature type="domain" description="Fervidolysin-like N-terminal prodomain" evidence="8">
    <location>
        <begin position="34"/>
        <end position="102"/>
    </location>
</feature>
<evidence type="ECO:0000259" key="8">
    <source>
        <dbReference type="Pfam" id="PF22148"/>
    </source>
</evidence>
<dbReference type="InterPro" id="IPR022398">
    <property type="entry name" value="Peptidase_S8_His-AS"/>
</dbReference>
<dbReference type="EMBL" id="BARS01001855">
    <property type="protein sequence ID" value="GAF77256.1"/>
    <property type="molecule type" value="Genomic_DNA"/>
</dbReference>
<feature type="non-terminal residue" evidence="9">
    <location>
        <position position="462"/>
    </location>
</feature>
<comment type="caution">
    <text evidence="9">The sequence shown here is derived from an EMBL/GenBank/DDBJ whole genome shotgun (WGS) entry which is preliminary data.</text>
</comment>
<dbReference type="PROSITE" id="PS00136">
    <property type="entry name" value="SUBTILASE_ASP"/>
    <property type="match status" value="1"/>
</dbReference>
<evidence type="ECO:0000256" key="4">
    <source>
        <dbReference type="ARBA" id="ARBA00022670"/>
    </source>
</evidence>
<dbReference type="PRINTS" id="PR00723">
    <property type="entry name" value="SUBTILISIN"/>
</dbReference>
<name>X0SQ37_9ZZZZ</name>
<dbReference type="Pfam" id="PF00082">
    <property type="entry name" value="Peptidase_S8"/>
    <property type="match status" value="1"/>
</dbReference>
<gene>
    <name evidence="9" type="ORF">S01H1_03396</name>
</gene>
<dbReference type="PANTHER" id="PTHR43399">
    <property type="entry name" value="SUBTILISIN-RELATED"/>
    <property type="match status" value="1"/>
</dbReference>
<dbReference type="InterPro" id="IPR034084">
    <property type="entry name" value="Thermitase-like_dom"/>
</dbReference>
<dbReference type="Gene3D" id="2.60.40.1120">
    <property type="entry name" value="Carboxypeptidase-like, regulatory domain"/>
    <property type="match status" value="1"/>
</dbReference>
<dbReference type="Pfam" id="PF22148">
    <property type="entry name" value="Fervidolysin_NPro-like"/>
    <property type="match status" value="1"/>
</dbReference>
<proteinExistence type="inferred from homology"/>
<dbReference type="InterPro" id="IPR023827">
    <property type="entry name" value="Peptidase_S8_Asp-AS"/>
</dbReference>